<dbReference type="EMBL" id="BAAATR010000005">
    <property type="protein sequence ID" value="GAA2237051.1"/>
    <property type="molecule type" value="Genomic_DNA"/>
</dbReference>
<reference evidence="3 4" key="1">
    <citation type="journal article" date="2019" name="Int. J. Syst. Evol. Microbiol.">
        <title>The Global Catalogue of Microorganisms (GCM) 10K type strain sequencing project: providing services to taxonomists for standard genome sequencing and annotation.</title>
        <authorList>
            <consortium name="The Broad Institute Genomics Platform"/>
            <consortium name="The Broad Institute Genome Sequencing Center for Infectious Disease"/>
            <person name="Wu L."/>
            <person name="Ma J."/>
        </authorList>
    </citation>
    <scope>NUCLEOTIDE SEQUENCE [LARGE SCALE GENOMIC DNA]</scope>
    <source>
        <strain evidence="3 4">JCM 7356</strain>
    </source>
</reference>
<feature type="transmembrane region" description="Helical" evidence="2">
    <location>
        <begin position="34"/>
        <end position="52"/>
    </location>
</feature>
<feature type="transmembrane region" description="Helical" evidence="2">
    <location>
        <begin position="171"/>
        <end position="188"/>
    </location>
</feature>
<dbReference type="Pfam" id="PF09852">
    <property type="entry name" value="DUF2079"/>
    <property type="match status" value="1"/>
</dbReference>
<feature type="transmembrane region" description="Helical" evidence="2">
    <location>
        <begin position="362"/>
        <end position="383"/>
    </location>
</feature>
<keyword evidence="2" id="KW-0472">Membrane</keyword>
<evidence type="ECO:0000256" key="2">
    <source>
        <dbReference type="SAM" id="Phobius"/>
    </source>
</evidence>
<dbReference type="Proteomes" id="UP001500305">
    <property type="component" value="Unassembled WGS sequence"/>
</dbReference>
<protein>
    <submittedName>
        <fullName evidence="3">DUF2079 domain-containing protein</fullName>
    </submittedName>
</protein>
<accession>A0ABN3DN13</accession>
<organism evidence="3 4">
    <name type="scientific">Kitasatospora cystarginea</name>
    <dbReference type="NCBI Taxonomy" id="58350"/>
    <lineage>
        <taxon>Bacteria</taxon>
        <taxon>Bacillati</taxon>
        <taxon>Actinomycetota</taxon>
        <taxon>Actinomycetes</taxon>
        <taxon>Kitasatosporales</taxon>
        <taxon>Streptomycetaceae</taxon>
        <taxon>Kitasatospora</taxon>
    </lineage>
</organism>
<evidence type="ECO:0000313" key="3">
    <source>
        <dbReference type="EMBL" id="GAA2237051.1"/>
    </source>
</evidence>
<dbReference type="InterPro" id="IPR018650">
    <property type="entry name" value="STSV1_Orf64"/>
</dbReference>
<feature type="transmembrane region" description="Helical" evidence="2">
    <location>
        <begin position="194"/>
        <end position="219"/>
    </location>
</feature>
<evidence type="ECO:0000313" key="4">
    <source>
        <dbReference type="Proteomes" id="UP001500305"/>
    </source>
</evidence>
<feature type="transmembrane region" description="Helical" evidence="2">
    <location>
        <begin position="331"/>
        <end position="350"/>
    </location>
</feature>
<name>A0ABN3DN13_9ACTN</name>
<keyword evidence="2" id="KW-0812">Transmembrane</keyword>
<keyword evidence="4" id="KW-1185">Reference proteome</keyword>
<gene>
    <name evidence="3" type="ORF">GCM10010430_17530</name>
</gene>
<feature type="transmembrane region" description="Helical" evidence="2">
    <location>
        <begin position="226"/>
        <end position="248"/>
    </location>
</feature>
<feature type="region of interest" description="Disordered" evidence="1">
    <location>
        <begin position="1"/>
        <end position="28"/>
    </location>
</feature>
<keyword evidence="2" id="KW-1133">Transmembrane helix</keyword>
<dbReference type="RefSeq" id="WP_344635667.1">
    <property type="nucleotide sequence ID" value="NZ_BAAATR010000005.1"/>
</dbReference>
<feature type="transmembrane region" description="Helical" evidence="2">
    <location>
        <begin position="146"/>
        <end position="164"/>
    </location>
</feature>
<sequence>MQAPPTDGITSLPQQTTREQRPAPDPSAESRTQLTWWIWALAVALFFVYMLLSLRIHQRILSNSYDLGVFEQAVRSYAEGHLPVSELKAPGFPVLGDHFSPVLALLAPLYRLWPSAMALLVAQAALVASSVLPLTCWARRTLGSPAAAVIGVCYGLSWGLASGVGYDFHEVAFAVPLLACSLSALGSGRLRAAVWWALPLLLVKEDLGVTVAVIGVLVARRGGGRLGFGTVMAGLTGTVLGLAVLSALSPDGVMAHWFLPDGSGGGRGGPAGLLFQGTIGMITPDTKVMTLLLVLAPTLFLALRSSLLWTAVPTLLWRFASGLSPHWGTGFHYSLVLMPIVFAAFVDALNLRSSHPASVRRYLAGSAAITCLLLPQFPFWQLVQSATWRSDPRVAVAHSLMNRIPDGATVQASTFLVPQLTNRTSVSLFGWAASRPDPQWIMVDTRMPMNKRWPLSIPDEQAALGRALSHGYRTVAAEDGFVLLNRPG</sequence>
<evidence type="ECO:0000256" key="1">
    <source>
        <dbReference type="SAM" id="MobiDB-lite"/>
    </source>
</evidence>
<feature type="compositionally biased region" description="Polar residues" evidence="1">
    <location>
        <begin position="8"/>
        <end position="17"/>
    </location>
</feature>
<proteinExistence type="predicted"/>
<comment type="caution">
    <text evidence="3">The sequence shown here is derived from an EMBL/GenBank/DDBJ whole genome shotgun (WGS) entry which is preliminary data.</text>
</comment>
<feature type="transmembrane region" description="Helical" evidence="2">
    <location>
        <begin position="291"/>
        <end position="311"/>
    </location>
</feature>